<dbReference type="KEGG" id="ttu:TERTU_0089"/>
<organism evidence="2 3">
    <name type="scientific">Teredinibacter turnerae (strain ATCC 39867 / T7901)</name>
    <dbReference type="NCBI Taxonomy" id="377629"/>
    <lineage>
        <taxon>Bacteria</taxon>
        <taxon>Pseudomonadati</taxon>
        <taxon>Pseudomonadota</taxon>
        <taxon>Gammaproteobacteria</taxon>
        <taxon>Cellvibrionales</taxon>
        <taxon>Cellvibrionaceae</taxon>
        <taxon>Teredinibacter</taxon>
    </lineage>
</organism>
<name>C5BKU8_TERTT</name>
<accession>C5BKU8</accession>
<gene>
    <name evidence="2" type="ordered locus">TERTU_0089</name>
</gene>
<dbReference type="EMBL" id="CP001614">
    <property type="protein sequence ID" value="ACR11595.1"/>
    <property type="molecule type" value="Genomic_DNA"/>
</dbReference>
<dbReference type="HOGENOM" id="CLU_2526390_0_0_6"/>
<keyword evidence="1" id="KW-0472">Membrane</keyword>
<evidence type="ECO:0000313" key="3">
    <source>
        <dbReference type="Proteomes" id="UP000009080"/>
    </source>
</evidence>
<keyword evidence="1" id="KW-0812">Transmembrane</keyword>
<reference evidence="2 3" key="1">
    <citation type="journal article" date="2009" name="PLoS ONE">
        <title>The complete genome of Teredinibacter turnerae T7901: an intracellular endosymbiont of marine wood-boring bivalves (shipworms).</title>
        <authorList>
            <person name="Yang J.C."/>
            <person name="Madupu R."/>
            <person name="Durkin A.S."/>
            <person name="Ekborg N.A."/>
            <person name="Pedamallu C.S."/>
            <person name="Hostetler J.B."/>
            <person name="Radune D."/>
            <person name="Toms B.S."/>
            <person name="Henrissat B."/>
            <person name="Coutinho P.M."/>
            <person name="Schwarz S."/>
            <person name="Field L."/>
            <person name="Trindade-Silva A.E."/>
            <person name="Soares C.A.G."/>
            <person name="Elshahawi S."/>
            <person name="Hanora A."/>
            <person name="Schmidt E.W."/>
            <person name="Haygood M.G."/>
            <person name="Posfai J."/>
            <person name="Benner J."/>
            <person name="Madinger C."/>
            <person name="Nove J."/>
            <person name="Anton B."/>
            <person name="Chaudhary K."/>
            <person name="Foster J."/>
            <person name="Holman A."/>
            <person name="Kumar S."/>
            <person name="Lessard P.A."/>
            <person name="Luyten Y.A."/>
            <person name="Slatko B."/>
            <person name="Wood N."/>
            <person name="Wu B."/>
            <person name="Teplitski M."/>
            <person name="Mougous J.D."/>
            <person name="Ward N."/>
            <person name="Eisen J.A."/>
            <person name="Badger J.H."/>
            <person name="Distel D.L."/>
        </authorList>
    </citation>
    <scope>NUCLEOTIDE SEQUENCE [LARGE SCALE GENOMIC DNA]</scope>
    <source>
        <strain evidence="3">ATCC 39867 / T7901</strain>
    </source>
</reference>
<proteinExistence type="predicted"/>
<protein>
    <submittedName>
        <fullName evidence="2">Uncharacterized protein</fullName>
    </submittedName>
</protein>
<dbReference type="RefSeq" id="WP_015817707.1">
    <property type="nucleotide sequence ID" value="NC_012997.1"/>
</dbReference>
<dbReference type="OrthoDB" id="7068649at2"/>
<dbReference type="Proteomes" id="UP000009080">
    <property type="component" value="Chromosome"/>
</dbReference>
<evidence type="ECO:0000313" key="2">
    <source>
        <dbReference type="EMBL" id="ACR11595.1"/>
    </source>
</evidence>
<dbReference type="AlphaFoldDB" id="C5BKU8"/>
<evidence type="ECO:0000256" key="1">
    <source>
        <dbReference type="SAM" id="Phobius"/>
    </source>
</evidence>
<keyword evidence="3" id="KW-1185">Reference proteome</keyword>
<feature type="transmembrane region" description="Helical" evidence="1">
    <location>
        <begin position="30"/>
        <end position="47"/>
    </location>
</feature>
<keyword evidence="1" id="KW-1133">Transmembrane helix</keyword>
<sequence>MLRLILLFVGFGICWHYADFNSLSAYSSVLAPVGVLIFGLLLAYKLFSGKGSSDRTGGGDSFFGLDFGGSGCDGGDSGGDCSGD</sequence>